<keyword evidence="4" id="KW-1185">Reference proteome</keyword>
<dbReference type="Gene3D" id="1.20.1280.50">
    <property type="match status" value="1"/>
</dbReference>
<dbReference type="GO" id="GO:0031146">
    <property type="term" value="P:SCF-dependent proteasomal ubiquitin-dependent protein catabolic process"/>
    <property type="evidence" value="ECO:0007669"/>
    <property type="project" value="TreeGrafter"/>
</dbReference>
<keyword evidence="1" id="KW-0833">Ubl conjugation pathway</keyword>
<accession>A0A1I8ME70</accession>
<dbReference type="AlphaFoldDB" id="A0A1I8ME70"/>
<evidence type="ECO:0000256" key="1">
    <source>
        <dbReference type="ARBA" id="ARBA00022786"/>
    </source>
</evidence>
<dbReference type="OrthoDB" id="27842at2759"/>
<dbReference type="Gene3D" id="3.80.10.10">
    <property type="entry name" value="Ribonuclease Inhibitor"/>
    <property type="match status" value="2"/>
</dbReference>
<dbReference type="InterPro" id="IPR036047">
    <property type="entry name" value="F-box-like_dom_sf"/>
</dbReference>
<dbReference type="InterPro" id="IPR006553">
    <property type="entry name" value="Leu-rich_rpt_Cys-con_subtyp"/>
</dbReference>
<dbReference type="Pfam" id="PF25372">
    <property type="entry name" value="DUF7885"/>
    <property type="match status" value="1"/>
</dbReference>
<dbReference type="VEuPathDB" id="VectorBase:MDOA003972"/>
<evidence type="ECO:0000313" key="5">
    <source>
        <dbReference type="RefSeq" id="XP_011296545.1"/>
    </source>
</evidence>
<proteinExistence type="predicted"/>
<reference evidence="3" key="1">
    <citation type="submission" date="2020-05" db="UniProtKB">
        <authorList>
            <consortium name="EnsemblMetazoa"/>
        </authorList>
    </citation>
    <scope>IDENTIFICATION</scope>
    <source>
        <strain evidence="3">Aabys</strain>
    </source>
</reference>
<dbReference type="PROSITE" id="PS50181">
    <property type="entry name" value="FBOX"/>
    <property type="match status" value="1"/>
</dbReference>
<dbReference type="Proteomes" id="UP001652621">
    <property type="component" value="Unplaced"/>
</dbReference>
<dbReference type="SUPFAM" id="SSF81383">
    <property type="entry name" value="F-box domain"/>
    <property type="match status" value="1"/>
</dbReference>
<dbReference type="PANTHER" id="PTHR13318:SF95">
    <property type="entry name" value="F-BOX PROTEIN YLR352W"/>
    <property type="match status" value="1"/>
</dbReference>
<dbReference type="PANTHER" id="PTHR13318">
    <property type="entry name" value="PARTNER OF PAIRED, ISOFORM B-RELATED"/>
    <property type="match status" value="1"/>
</dbReference>
<sequence>MENLTSDGIMDYNDYDWSPNYGNLPMEIILHIFQYLRHSDLQAAGATCVRWREALFIGEFNRNIQVHFAKVCLSDRLPPAKHFLKCQRPYRSFCLEEVTFGQAQNLLEKIGHTAVEIIFDNADIGDKQFYAFMQQLTKLESLTVTRCSPLFMSGSFLEGNTADVACGFANVRHLSLKDNQYLSDAILLRLTSLIKKLESFDMSGCHIAYHNAIHRRFYPNDSMSNNPSESILTFKFIAKVANNHRKHLKELNLSHTMMSGPALQSLAPSENDEFGLNLEKLYLTGCQQINTSGIKQFLPSQSNLVTLDLADTLCVNDDCLACIVSSLTQLKVLNVAGCAGITNAGAILLADASHLQDLNISRCDGITTDGLANGIARQPNHVLRRLNMSNLIVCEEGIMCIARNCPELRVLNVGHCVNGVTDESVQCIIQHLRWLRELSLEDCFRLTDAALTGIDMSKLEMKSSASSSSIGTLENFHPTPPSSLHELEAIRSSSPHSMKISLRSKAEEDIVRDANRKRALFAVYELNLVDDATVDGYSIQQLRGLRSLNLKGCNKISDVSLKYGLKLVELQRLCLSYCQQISSLGMEALVLNCPSIEELDLSDCYNINDKTMQLVTAKLKRLRSLHISGCSQLTEHSLDAILVNCKCLQTLSAYRCRSMYVAIEDRLSVLPTLRNLNVENSRNFDNGDIFRLKKRLDY</sequence>
<dbReference type="EnsemblMetazoa" id="MDOA003972-RB">
    <property type="protein sequence ID" value="MDOA003972-PB"/>
    <property type="gene ID" value="MDOA003972"/>
</dbReference>
<protein>
    <submittedName>
        <fullName evidence="5">F-box/LRR-repeat protein 7</fullName>
    </submittedName>
</protein>
<dbReference type="InterPro" id="IPR057207">
    <property type="entry name" value="FBXL15_LRR"/>
</dbReference>
<dbReference type="GeneID" id="101888052"/>
<dbReference type="KEGG" id="mde:101888052"/>
<dbReference type="GO" id="GO:0019005">
    <property type="term" value="C:SCF ubiquitin ligase complex"/>
    <property type="evidence" value="ECO:0007669"/>
    <property type="project" value="TreeGrafter"/>
</dbReference>
<name>A0A1I8ME70_MUSDO</name>
<feature type="domain" description="F-box" evidence="2">
    <location>
        <begin position="18"/>
        <end position="64"/>
    </location>
</feature>
<evidence type="ECO:0000259" key="2">
    <source>
        <dbReference type="PROSITE" id="PS50181"/>
    </source>
</evidence>
<gene>
    <name evidence="3" type="primary">101888052</name>
    <name evidence="5" type="synonym">LOC101888052</name>
</gene>
<dbReference type="RefSeq" id="XP_011296545.1">
    <property type="nucleotide sequence ID" value="XM_011298243.2"/>
</dbReference>
<dbReference type="SUPFAM" id="SSF52047">
    <property type="entry name" value="RNI-like"/>
    <property type="match status" value="2"/>
</dbReference>
<dbReference type="SMART" id="SM00367">
    <property type="entry name" value="LRR_CC"/>
    <property type="match status" value="12"/>
</dbReference>
<evidence type="ECO:0000313" key="4">
    <source>
        <dbReference type="Proteomes" id="UP001652621"/>
    </source>
</evidence>
<evidence type="ECO:0000313" key="3">
    <source>
        <dbReference type="EnsemblMetazoa" id="MDOA003972-PB"/>
    </source>
</evidence>
<dbReference type="STRING" id="7370.A0A1I8ME70"/>
<dbReference type="InterPro" id="IPR001810">
    <property type="entry name" value="F-box_dom"/>
</dbReference>
<dbReference type="Pfam" id="PF12937">
    <property type="entry name" value="F-box-like"/>
    <property type="match status" value="1"/>
</dbReference>
<organism evidence="3">
    <name type="scientific">Musca domestica</name>
    <name type="common">House fly</name>
    <dbReference type="NCBI Taxonomy" id="7370"/>
    <lineage>
        <taxon>Eukaryota</taxon>
        <taxon>Metazoa</taxon>
        <taxon>Ecdysozoa</taxon>
        <taxon>Arthropoda</taxon>
        <taxon>Hexapoda</taxon>
        <taxon>Insecta</taxon>
        <taxon>Pterygota</taxon>
        <taxon>Neoptera</taxon>
        <taxon>Endopterygota</taxon>
        <taxon>Diptera</taxon>
        <taxon>Brachycera</taxon>
        <taxon>Muscomorpha</taxon>
        <taxon>Muscoidea</taxon>
        <taxon>Muscidae</taxon>
        <taxon>Musca</taxon>
    </lineage>
</organism>
<dbReference type="VEuPathDB" id="VectorBase:MDOMA2_016180"/>
<reference evidence="5" key="2">
    <citation type="submission" date="2025-04" db="UniProtKB">
        <authorList>
            <consortium name="RefSeq"/>
        </authorList>
    </citation>
    <scope>IDENTIFICATION</scope>
    <source>
        <strain evidence="5">Aabys</strain>
    </source>
</reference>
<dbReference type="CDD" id="cd22104">
    <property type="entry name" value="F-box_FBXO33"/>
    <property type="match status" value="1"/>
</dbReference>
<dbReference type="InterPro" id="IPR032675">
    <property type="entry name" value="LRR_dom_sf"/>
</dbReference>